<evidence type="ECO:0000256" key="1">
    <source>
        <dbReference type="ARBA" id="ARBA00022737"/>
    </source>
</evidence>
<organism evidence="3 4">
    <name type="scientific">Dipteronia dyeriana</name>
    <dbReference type="NCBI Taxonomy" id="168575"/>
    <lineage>
        <taxon>Eukaryota</taxon>
        <taxon>Viridiplantae</taxon>
        <taxon>Streptophyta</taxon>
        <taxon>Embryophyta</taxon>
        <taxon>Tracheophyta</taxon>
        <taxon>Spermatophyta</taxon>
        <taxon>Magnoliopsida</taxon>
        <taxon>eudicotyledons</taxon>
        <taxon>Gunneridae</taxon>
        <taxon>Pentapetalae</taxon>
        <taxon>rosids</taxon>
        <taxon>malvids</taxon>
        <taxon>Sapindales</taxon>
        <taxon>Sapindaceae</taxon>
        <taxon>Hippocastanoideae</taxon>
        <taxon>Acereae</taxon>
        <taxon>Dipteronia</taxon>
    </lineage>
</organism>
<dbReference type="Pfam" id="PF23598">
    <property type="entry name" value="LRR_14"/>
    <property type="match status" value="1"/>
</dbReference>
<dbReference type="PANTHER" id="PTHR47186">
    <property type="entry name" value="LEUCINE-RICH REPEAT-CONTAINING PROTEIN 57"/>
    <property type="match status" value="1"/>
</dbReference>
<comment type="caution">
    <text evidence="3">The sequence shown here is derived from an EMBL/GenBank/DDBJ whole genome shotgun (WGS) entry which is preliminary data.</text>
</comment>
<feature type="domain" description="Disease resistance R13L4/SHOC-2-like LRR" evidence="2">
    <location>
        <begin position="9"/>
        <end position="154"/>
    </location>
</feature>
<dbReference type="AlphaFoldDB" id="A0AAD9WS68"/>
<keyword evidence="4" id="KW-1185">Reference proteome</keyword>
<dbReference type="Proteomes" id="UP001280121">
    <property type="component" value="Unassembled WGS sequence"/>
</dbReference>
<reference evidence="3" key="1">
    <citation type="journal article" date="2023" name="Plant J.">
        <title>Genome sequences and population genomics provide insights into the demographic history, inbreeding, and mutation load of two 'living fossil' tree species of Dipteronia.</title>
        <authorList>
            <person name="Feng Y."/>
            <person name="Comes H.P."/>
            <person name="Chen J."/>
            <person name="Zhu S."/>
            <person name="Lu R."/>
            <person name="Zhang X."/>
            <person name="Li P."/>
            <person name="Qiu J."/>
            <person name="Olsen K.M."/>
            <person name="Qiu Y."/>
        </authorList>
    </citation>
    <scope>NUCLEOTIDE SEQUENCE</scope>
    <source>
        <strain evidence="3">KIB01</strain>
    </source>
</reference>
<evidence type="ECO:0000259" key="2">
    <source>
        <dbReference type="Pfam" id="PF23598"/>
    </source>
</evidence>
<proteinExistence type="predicted"/>
<dbReference type="Gene3D" id="3.80.10.10">
    <property type="entry name" value="Ribonuclease Inhibitor"/>
    <property type="match status" value="1"/>
</dbReference>
<keyword evidence="1" id="KW-0677">Repeat</keyword>
<dbReference type="InterPro" id="IPR055414">
    <property type="entry name" value="LRR_R13L4/SHOC2-like"/>
</dbReference>
<dbReference type="SUPFAM" id="SSF52058">
    <property type="entry name" value="L domain-like"/>
    <property type="match status" value="1"/>
</dbReference>
<dbReference type="PANTHER" id="PTHR47186:SF3">
    <property type="entry name" value="OS09G0267800 PROTEIN"/>
    <property type="match status" value="1"/>
</dbReference>
<dbReference type="EMBL" id="JANJYI010000008">
    <property type="protein sequence ID" value="KAK2640487.1"/>
    <property type="molecule type" value="Genomic_DNA"/>
</dbReference>
<gene>
    <name evidence="3" type="ORF">Ddye_028282</name>
</gene>
<evidence type="ECO:0000313" key="3">
    <source>
        <dbReference type="EMBL" id="KAK2640487.1"/>
    </source>
</evidence>
<sequence length="171" mass="20434">MTKITDMYTELRFLRVLKLDGFRTKRTLCEEIGKLIHLKYLGLRESYVKRLPRPIINLRRLQTLDLFNSDTYVELPDEISKLKELRHLFGKFHGNWEIDSLTKLQSLKYVSSTRWISIDTEKLGNLRELWIYGFFGSLEFRLDSVAKLERLEQLLVKLDRYDCFKSLQPLT</sequence>
<name>A0AAD9WS68_9ROSI</name>
<dbReference type="InterPro" id="IPR032675">
    <property type="entry name" value="LRR_dom_sf"/>
</dbReference>
<protein>
    <recommendedName>
        <fullName evidence="2">Disease resistance R13L4/SHOC-2-like LRR domain-containing protein</fullName>
    </recommendedName>
</protein>
<accession>A0AAD9WS68</accession>
<evidence type="ECO:0000313" key="4">
    <source>
        <dbReference type="Proteomes" id="UP001280121"/>
    </source>
</evidence>